<dbReference type="GO" id="GO:0070830">
    <property type="term" value="P:bicellular tight junction assembly"/>
    <property type="evidence" value="ECO:0000318"/>
    <property type="project" value="GO_Central"/>
</dbReference>
<dbReference type="PhylomeDB" id="E9H6K7"/>
<evidence type="ECO:0000313" key="3">
    <source>
        <dbReference type="Proteomes" id="UP000000305"/>
    </source>
</evidence>
<accession>E9H6K7</accession>
<dbReference type="GO" id="GO:0034333">
    <property type="term" value="P:adherens junction assembly"/>
    <property type="evidence" value="ECO:0000318"/>
    <property type="project" value="GO_Central"/>
</dbReference>
<dbReference type="Pfam" id="PF25767">
    <property type="entry name" value="ARM_TBCD_2nd"/>
    <property type="match status" value="1"/>
</dbReference>
<dbReference type="InParanoid" id="E9H6K7"/>
<evidence type="ECO:0000259" key="1">
    <source>
        <dbReference type="Pfam" id="PF25767"/>
    </source>
</evidence>
<dbReference type="GO" id="GO:0005096">
    <property type="term" value="F:GTPase activator activity"/>
    <property type="evidence" value="ECO:0000318"/>
    <property type="project" value="GO_Central"/>
</dbReference>
<dbReference type="InterPro" id="IPR016024">
    <property type="entry name" value="ARM-type_fold"/>
</dbReference>
<sequence>MAFYVLAIYLTRPDVKDSYLPGFINWAHERGSRSLAANLQQSQPVETKAAISVNDEDDHDYDVSEEIEEVLDEILQALRDKNREVIESIMELFSLWESDMTWHGGCLALAELARHGFMLLPQRLSSVLPFMEQAMLYDELGGNFSVGSAVRDAACYLCWALARSYDPSLRQPFVHQLAKALVITTVLFVAQYEEYRPHLIQHLVDRKVFFFNQPAKFKSSLLGINSHLKESIEQGSVDLNHLWFADFMRANPSEGDENEATVSVFFRVVRRTETLDQHFFNSKMYDYQLDSGGWATHLVEQVVFGAELICTMGRAVDWRRESKESAEENIYLVAKAYFDRIIGPNAINTEPPAELDKVSCRILSSLEDIQPSETSFRQTCEFLRDVINFKEDNQPAKLWRPIYIVRRLIPKQIETRILLDRLTDKRLKVERKWHWIMKESRRIAKHPFLNRVPPFERAICQFVDLLEPIENEIMQFNVNLIAKKCIQEQVSNDIKTIADGMLLSDMVEWLILRRSEIDAICLMLKGNQMGMFDMAEIESRPLSNCEKRARVFILKIDYIPDPLMERIQNLIGNLEPVYRLPVFPAISSGKERLGIISRAFHGFSEEARWCSNEQYSYYQIGLVPASSTPLEDGTIKTILYPAIEVSPTCLPAAQSSPVGSEKNGQDDHHQLLCLPIANIPQNSNVPKKTLTVSNQSDNPYEKVAYFLLKSILMISPETFEDENNVALARIA</sequence>
<dbReference type="PANTHER" id="PTHR12658:SF0">
    <property type="entry name" value="TUBULIN-SPECIFIC CHAPERONE D"/>
    <property type="match status" value="1"/>
</dbReference>
<dbReference type="GO" id="GO:0007021">
    <property type="term" value="P:tubulin complex assembly"/>
    <property type="evidence" value="ECO:0007669"/>
    <property type="project" value="InterPro"/>
</dbReference>
<name>E9H6K7_DAPPU</name>
<dbReference type="eggNOG" id="KOG1943">
    <property type="taxonomic scope" value="Eukaryota"/>
</dbReference>
<dbReference type="GO" id="GO:0007023">
    <property type="term" value="P:post-chaperonin tubulin folding pathway"/>
    <property type="evidence" value="ECO:0007669"/>
    <property type="project" value="InterPro"/>
</dbReference>
<dbReference type="HOGENOM" id="CLU_022779_0_0_1"/>
<dbReference type="KEGG" id="dpx:DAPPUDRAFT_254223"/>
<keyword evidence="3" id="KW-1185">Reference proteome</keyword>
<evidence type="ECO:0000313" key="2">
    <source>
        <dbReference type="EMBL" id="EFX72683.1"/>
    </source>
</evidence>
<dbReference type="PANTHER" id="PTHR12658">
    <property type="entry name" value="BETA-TUBULIN COFACTOR D"/>
    <property type="match status" value="1"/>
</dbReference>
<dbReference type="GO" id="GO:0006457">
    <property type="term" value="P:protein folding"/>
    <property type="evidence" value="ECO:0000318"/>
    <property type="project" value="GO_Central"/>
</dbReference>
<dbReference type="EMBL" id="GL732597">
    <property type="protein sequence ID" value="EFX72683.1"/>
    <property type="molecule type" value="Genomic_DNA"/>
</dbReference>
<dbReference type="SUPFAM" id="SSF48371">
    <property type="entry name" value="ARM repeat"/>
    <property type="match status" value="1"/>
</dbReference>
<dbReference type="GO" id="GO:0000226">
    <property type="term" value="P:microtubule cytoskeleton organization"/>
    <property type="evidence" value="ECO:0000318"/>
    <property type="project" value="GO_Central"/>
</dbReference>
<dbReference type="InterPro" id="IPR058033">
    <property type="entry name" value="ARM_TBCD_2nd"/>
</dbReference>
<dbReference type="OrthoDB" id="6331860at2759"/>
<proteinExistence type="predicted"/>
<dbReference type="GO" id="GO:0048487">
    <property type="term" value="F:beta-tubulin binding"/>
    <property type="evidence" value="ECO:0000318"/>
    <property type="project" value="GO_Central"/>
</dbReference>
<dbReference type="GO" id="GO:0016328">
    <property type="term" value="C:lateral plasma membrane"/>
    <property type="evidence" value="ECO:0000318"/>
    <property type="project" value="GO_Central"/>
</dbReference>
<reference evidence="2 3" key="1">
    <citation type="journal article" date="2011" name="Science">
        <title>The ecoresponsive genome of Daphnia pulex.</title>
        <authorList>
            <person name="Colbourne J.K."/>
            <person name="Pfrender M.E."/>
            <person name="Gilbert D."/>
            <person name="Thomas W.K."/>
            <person name="Tucker A."/>
            <person name="Oakley T.H."/>
            <person name="Tokishita S."/>
            <person name="Aerts A."/>
            <person name="Arnold G.J."/>
            <person name="Basu M.K."/>
            <person name="Bauer D.J."/>
            <person name="Caceres C.E."/>
            <person name="Carmel L."/>
            <person name="Casola C."/>
            <person name="Choi J.H."/>
            <person name="Detter J.C."/>
            <person name="Dong Q."/>
            <person name="Dusheyko S."/>
            <person name="Eads B.D."/>
            <person name="Frohlich T."/>
            <person name="Geiler-Samerotte K.A."/>
            <person name="Gerlach D."/>
            <person name="Hatcher P."/>
            <person name="Jogdeo S."/>
            <person name="Krijgsveld J."/>
            <person name="Kriventseva E.V."/>
            <person name="Kultz D."/>
            <person name="Laforsch C."/>
            <person name="Lindquist E."/>
            <person name="Lopez J."/>
            <person name="Manak J.R."/>
            <person name="Muller J."/>
            <person name="Pangilinan J."/>
            <person name="Patwardhan R.P."/>
            <person name="Pitluck S."/>
            <person name="Pritham E.J."/>
            <person name="Rechtsteiner A."/>
            <person name="Rho M."/>
            <person name="Rogozin I.B."/>
            <person name="Sakarya O."/>
            <person name="Salamov A."/>
            <person name="Schaack S."/>
            <person name="Shapiro H."/>
            <person name="Shiga Y."/>
            <person name="Skalitzky C."/>
            <person name="Smith Z."/>
            <person name="Souvorov A."/>
            <person name="Sung W."/>
            <person name="Tang Z."/>
            <person name="Tsuchiya D."/>
            <person name="Tu H."/>
            <person name="Vos H."/>
            <person name="Wang M."/>
            <person name="Wolf Y.I."/>
            <person name="Yamagata H."/>
            <person name="Yamada T."/>
            <person name="Ye Y."/>
            <person name="Shaw J.R."/>
            <person name="Andrews J."/>
            <person name="Crease T.J."/>
            <person name="Tang H."/>
            <person name="Lucas S.M."/>
            <person name="Robertson H.M."/>
            <person name="Bork P."/>
            <person name="Koonin E.V."/>
            <person name="Zdobnov E.M."/>
            <person name="Grigoriev I.V."/>
            <person name="Lynch M."/>
            <person name="Boore J.L."/>
        </authorList>
    </citation>
    <scope>NUCLEOTIDE SEQUENCE [LARGE SCALE GENOMIC DNA]</scope>
</reference>
<organism evidence="2 3">
    <name type="scientific">Daphnia pulex</name>
    <name type="common">Water flea</name>
    <dbReference type="NCBI Taxonomy" id="6669"/>
    <lineage>
        <taxon>Eukaryota</taxon>
        <taxon>Metazoa</taxon>
        <taxon>Ecdysozoa</taxon>
        <taxon>Arthropoda</taxon>
        <taxon>Crustacea</taxon>
        <taxon>Branchiopoda</taxon>
        <taxon>Diplostraca</taxon>
        <taxon>Cladocera</taxon>
        <taxon>Anomopoda</taxon>
        <taxon>Daphniidae</taxon>
        <taxon>Daphnia</taxon>
    </lineage>
</organism>
<dbReference type="InterPro" id="IPR033162">
    <property type="entry name" value="TBCD"/>
</dbReference>
<dbReference type="AlphaFoldDB" id="E9H6K7"/>
<gene>
    <name evidence="2" type="ORF">DAPPUDRAFT_254223</name>
</gene>
<dbReference type="Proteomes" id="UP000000305">
    <property type="component" value="Unassembled WGS sequence"/>
</dbReference>
<feature type="domain" description="Tubulin-folding cofactor D ARM repeats" evidence="1">
    <location>
        <begin position="83"/>
        <end position="186"/>
    </location>
</feature>
<protein>
    <recommendedName>
        <fullName evidence="1">Tubulin-folding cofactor D ARM repeats domain-containing protein</fullName>
    </recommendedName>
</protein>